<dbReference type="InterPro" id="IPR011055">
    <property type="entry name" value="Dup_hybrid_motif"/>
</dbReference>
<dbReference type="CDD" id="cd00212">
    <property type="entry name" value="PTS_IIB_glc"/>
    <property type="match status" value="1"/>
</dbReference>
<dbReference type="Gene3D" id="3.30.1360.60">
    <property type="entry name" value="Glucose permease domain IIB"/>
    <property type="match status" value="1"/>
</dbReference>
<keyword evidence="2" id="KW-0813">Transport</keyword>
<feature type="transmembrane region" description="Helical" evidence="12">
    <location>
        <begin position="500"/>
        <end position="519"/>
    </location>
</feature>
<dbReference type="Gene3D" id="2.70.70.10">
    <property type="entry name" value="Glucose Permease (Domain IIA)"/>
    <property type="match status" value="1"/>
</dbReference>
<evidence type="ECO:0000259" key="13">
    <source>
        <dbReference type="PROSITE" id="PS51093"/>
    </source>
</evidence>
<sequence>MSSTAKTITPVVAPVTGQVIPLMQVTDAAFSKGLLGIGCGLNPQTGQVVAPVTGQVMMVAETKHAVGFKLSNGAEVLLHLGLDTVELAGRPFQIRVEVGDQVQAGQLIGTMDLAAIEMAHKKATVMVTVTNAAAINATWLSAATSSYQAGQVLAGLTVAPKVSVATVETSTMQPAELATAIIQDVGGPANILNLIHCMTRLRFDLATPSKADTVALKQLAGVLTVTQAGGQYQVVIGDQVAAVAAAIQTQLGVGDVSAKPTVGHALTVLPWLKRGLSQFVGVLTASMMPLIGVLAGAGLLKGILAALVGFHVMTTAGGTYLVLNAVSDAVFYFLPVMLGYTAAQKLGANPVTLAVVGAVLTYPSLVTAASKTTTAHIYFFGLPTTLMSYTAAVFPMIVAAWFGKYIEIGLKRWLPHYIQGVLLPIIEIIVLSGVILLGIGPLTTMLSQGLANGIMALFEFNPIISGLLVGSCYQLLVIFGLHWGLIPIVINDLATNGHSYLNTMISITMVAQGGTALAMALKSRSTRLRQVAWAAAIAAFCGITEPALYGINLKYKRLFVVASLASGLGGMVAGGLHVTNYALSGALIGFSAFITPSVGIGPNFYGYLVTHYGTLVVAVLLGLVVSLAGKRPAQSLTDLSA</sequence>
<evidence type="ECO:0000256" key="1">
    <source>
        <dbReference type="ARBA" id="ARBA00004651"/>
    </source>
</evidence>
<keyword evidence="4" id="KW-0762">Sugar transport</keyword>
<dbReference type="InterPro" id="IPR018113">
    <property type="entry name" value="PTrfase_EIIB_Cys"/>
</dbReference>
<dbReference type="PROSITE" id="PS51093">
    <property type="entry name" value="PTS_EIIA_TYPE_1"/>
    <property type="match status" value="1"/>
</dbReference>
<feature type="transmembrane region" description="Helical" evidence="12">
    <location>
        <begin position="463"/>
        <end position="488"/>
    </location>
</feature>
<feature type="transmembrane region" description="Helical" evidence="12">
    <location>
        <begin position="558"/>
        <end position="584"/>
    </location>
</feature>
<keyword evidence="8" id="KW-0418">Kinase</keyword>
<dbReference type="RefSeq" id="WP_137629739.1">
    <property type="nucleotide sequence ID" value="NZ_BJDJ01000037.1"/>
</dbReference>
<dbReference type="InterPro" id="IPR036878">
    <property type="entry name" value="Glu_permease_IIB"/>
</dbReference>
<evidence type="ECO:0000259" key="14">
    <source>
        <dbReference type="PROSITE" id="PS51098"/>
    </source>
</evidence>
<evidence type="ECO:0000313" key="17">
    <source>
        <dbReference type="Proteomes" id="UP001596282"/>
    </source>
</evidence>
<keyword evidence="17" id="KW-1185">Reference proteome</keyword>
<dbReference type="InterPro" id="IPR050558">
    <property type="entry name" value="PTS_Sugar-Specific_Components"/>
</dbReference>
<evidence type="ECO:0000256" key="5">
    <source>
        <dbReference type="ARBA" id="ARBA00022679"/>
    </source>
</evidence>
<dbReference type="PROSITE" id="PS51103">
    <property type="entry name" value="PTS_EIIC_TYPE_1"/>
    <property type="match status" value="1"/>
</dbReference>
<dbReference type="Pfam" id="PF00358">
    <property type="entry name" value="PTS_EIIA_1"/>
    <property type="match status" value="1"/>
</dbReference>
<feature type="transmembrane region" description="Helical" evidence="12">
    <location>
        <begin position="604"/>
        <end position="628"/>
    </location>
</feature>
<feature type="transmembrane region" description="Helical" evidence="12">
    <location>
        <begin position="279"/>
        <end position="300"/>
    </location>
</feature>
<keyword evidence="6" id="KW-0598">Phosphotransferase system</keyword>
<feature type="active site" description="Phosphocysteine intermediate; for EIIB activity" evidence="11">
    <location>
        <position position="197"/>
    </location>
</feature>
<feature type="transmembrane region" description="Helical" evidence="12">
    <location>
        <begin position="531"/>
        <end position="551"/>
    </location>
</feature>
<dbReference type="InterPro" id="IPR003352">
    <property type="entry name" value="PTS_EIIC"/>
</dbReference>
<feature type="transmembrane region" description="Helical" evidence="12">
    <location>
        <begin position="377"/>
        <end position="402"/>
    </location>
</feature>
<evidence type="ECO:0000313" key="16">
    <source>
        <dbReference type="EMBL" id="MFC6180940.1"/>
    </source>
</evidence>
<evidence type="ECO:0000256" key="7">
    <source>
        <dbReference type="ARBA" id="ARBA00022692"/>
    </source>
</evidence>
<evidence type="ECO:0000256" key="9">
    <source>
        <dbReference type="ARBA" id="ARBA00022989"/>
    </source>
</evidence>
<gene>
    <name evidence="16" type="ORF">ACFP5Y_06900</name>
</gene>
<dbReference type="InterPro" id="IPR001996">
    <property type="entry name" value="PTS_IIB_1"/>
</dbReference>
<comment type="subcellular location">
    <subcellularLocation>
        <location evidence="1">Cell membrane</location>
        <topology evidence="1">Multi-pass membrane protein</topology>
    </subcellularLocation>
</comment>
<keyword evidence="9 12" id="KW-1133">Transmembrane helix</keyword>
<feature type="transmembrane region" description="Helical" evidence="12">
    <location>
        <begin position="346"/>
        <end position="365"/>
    </location>
</feature>
<dbReference type="PANTHER" id="PTHR30175">
    <property type="entry name" value="PHOSPHOTRANSFERASE SYSTEM TRANSPORT PROTEIN"/>
    <property type="match status" value="1"/>
</dbReference>
<dbReference type="PANTHER" id="PTHR30175:SF1">
    <property type="entry name" value="PTS SYSTEM ARBUTIN-, CELLOBIOSE-, AND SALICIN-SPECIFIC EIIBC COMPONENT-RELATED"/>
    <property type="match status" value="1"/>
</dbReference>
<evidence type="ECO:0000256" key="12">
    <source>
        <dbReference type="SAM" id="Phobius"/>
    </source>
</evidence>
<feature type="transmembrane region" description="Helical" evidence="12">
    <location>
        <begin position="422"/>
        <end position="443"/>
    </location>
</feature>
<dbReference type="NCBIfam" id="TIGR00830">
    <property type="entry name" value="PTBA"/>
    <property type="match status" value="1"/>
</dbReference>
<dbReference type="SUPFAM" id="SSF55604">
    <property type="entry name" value="Glucose permease domain IIB"/>
    <property type="match status" value="1"/>
</dbReference>
<accession>A0ABW1RZH0</accession>
<dbReference type="InterPro" id="IPR001127">
    <property type="entry name" value="PTS_EIIA_1_perm"/>
</dbReference>
<evidence type="ECO:0000259" key="15">
    <source>
        <dbReference type="PROSITE" id="PS51103"/>
    </source>
</evidence>
<dbReference type="Pfam" id="PF02378">
    <property type="entry name" value="PTS_EIIC"/>
    <property type="match status" value="1"/>
</dbReference>
<feature type="domain" description="PTS EIIB type-1" evidence="14">
    <location>
        <begin position="175"/>
        <end position="257"/>
    </location>
</feature>
<evidence type="ECO:0000256" key="8">
    <source>
        <dbReference type="ARBA" id="ARBA00022777"/>
    </source>
</evidence>
<reference evidence="17" key="1">
    <citation type="journal article" date="2019" name="Int. J. Syst. Evol. Microbiol.">
        <title>The Global Catalogue of Microorganisms (GCM) 10K type strain sequencing project: providing services to taxonomists for standard genome sequencing and annotation.</title>
        <authorList>
            <consortium name="The Broad Institute Genomics Platform"/>
            <consortium name="The Broad Institute Genome Sequencing Center for Infectious Disease"/>
            <person name="Wu L."/>
            <person name="Ma J."/>
        </authorList>
    </citation>
    <scope>NUCLEOTIDE SEQUENCE [LARGE SCALE GENOMIC DNA]</scope>
    <source>
        <strain evidence="17">CCM 8933</strain>
    </source>
</reference>
<keyword evidence="3" id="KW-1003">Cell membrane</keyword>
<organism evidence="16 17">
    <name type="scientific">Lactiplantibacillus daowaiensis</name>
    <dbReference type="NCBI Taxonomy" id="2559918"/>
    <lineage>
        <taxon>Bacteria</taxon>
        <taxon>Bacillati</taxon>
        <taxon>Bacillota</taxon>
        <taxon>Bacilli</taxon>
        <taxon>Lactobacillales</taxon>
        <taxon>Lactobacillaceae</taxon>
        <taxon>Lactiplantibacillus</taxon>
    </lineage>
</organism>
<dbReference type="InterPro" id="IPR013013">
    <property type="entry name" value="PTS_EIIC_1"/>
</dbReference>
<keyword evidence="5" id="KW-0808">Transferase</keyword>
<name>A0ABW1RZH0_9LACO</name>
<dbReference type="Pfam" id="PF00367">
    <property type="entry name" value="PTS_EIIB"/>
    <property type="match status" value="1"/>
</dbReference>
<evidence type="ECO:0000256" key="2">
    <source>
        <dbReference type="ARBA" id="ARBA00022448"/>
    </source>
</evidence>
<feature type="transmembrane region" description="Helical" evidence="12">
    <location>
        <begin position="312"/>
        <end position="334"/>
    </location>
</feature>
<dbReference type="PROSITE" id="PS00371">
    <property type="entry name" value="PTS_EIIA_TYPE_1_HIS"/>
    <property type="match status" value="1"/>
</dbReference>
<dbReference type="PROSITE" id="PS51098">
    <property type="entry name" value="PTS_EIIB_TYPE_1"/>
    <property type="match status" value="1"/>
</dbReference>
<evidence type="ECO:0000256" key="6">
    <source>
        <dbReference type="ARBA" id="ARBA00022683"/>
    </source>
</evidence>
<comment type="caution">
    <text evidence="16">The sequence shown here is derived from an EMBL/GenBank/DDBJ whole genome shotgun (WGS) entry which is preliminary data.</text>
</comment>
<dbReference type="EMBL" id="JBHSSC010000026">
    <property type="protein sequence ID" value="MFC6180940.1"/>
    <property type="molecule type" value="Genomic_DNA"/>
</dbReference>
<proteinExistence type="predicted"/>
<evidence type="ECO:0000256" key="10">
    <source>
        <dbReference type="ARBA" id="ARBA00023136"/>
    </source>
</evidence>
<dbReference type="Proteomes" id="UP001596282">
    <property type="component" value="Unassembled WGS sequence"/>
</dbReference>
<feature type="domain" description="PTS EIIC type-1" evidence="15">
    <location>
        <begin position="294"/>
        <end position="641"/>
    </location>
</feature>
<evidence type="ECO:0000256" key="11">
    <source>
        <dbReference type="PROSITE-ProRule" id="PRU00421"/>
    </source>
</evidence>
<keyword evidence="10 12" id="KW-0472">Membrane</keyword>
<feature type="domain" description="PTS EIIA type-1" evidence="13">
    <location>
        <begin position="27"/>
        <end position="131"/>
    </location>
</feature>
<evidence type="ECO:0000256" key="3">
    <source>
        <dbReference type="ARBA" id="ARBA00022475"/>
    </source>
</evidence>
<evidence type="ECO:0000256" key="4">
    <source>
        <dbReference type="ARBA" id="ARBA00022597"/>
    </source>
</evidence>
<dbReference type="SUPFAM" id="SSF51261">
    <property type="entry name" value="Duplicated hybrid motif"/>
    <property type="match status" value="1"/>
</dbReference>
<keyword evidence="7 12" id="KW-0812">Transmembrane</keyword>
<protein>
    <submittedName>
        <fullName evidence="16">Glucose PTS transporter subunit IIA</fullName>
    </submittedName>
</protein>